<protein>
    <submittedName>
        <fullName evidence="1">Uncharacterized protein</fullName>
    </submittedName>
</protein>
<organism evidence="1 2">
    <name type="scientific">Portunus trituberculatus</name>
    <name type="common">Swimming crab</name>
    <name type="synonym">Neptunus trituberculatus</name>
    <dbReference type="NCBI Taxonomy" id="210409"/>
    <lineage>
        <taxon>Eukaryota</taxon>
        <taxon>Metazoa</taxon>
        <taxon>Ecdysozoa</taxon>
        <taxon>Arthropoda</taxon>
        <taxon>Crustacea</taxon>
        <taxon>Multicrustacea</taxon>
        <taxon>Malacostraca</taxon>
        <taxon>Eumalacostraca</taxon>
        <taxon>Eucarida</taxon>
        <taxon>Decapoda</taxon>
        <taxon>Pleocyemata</taxon>
        <taxon>Brachyura</taxon>
        <taxon>Eubrachyura</taxon>
        <taxon>Portunoidea</taxon>
        <taxon>Portunidae</taxon>
        <taxon>Portuninae</taxon>
        <taxon>Portunus</taxon>
    </lineage>
</organism>
<evidence type="ECO:0000313" key="1">
    <source>
        <dbReference type="EMBL" id="MPC53917.1"/>
    </source>
</evidence>
<gene>
    <name evidence="1" type="ORF">E2C01_047820</name>
</gene>
<dbReference type="Proteomes" id="UP000324222">
    <property type="component" value="Unassembled WGS sequence"/>
</dbReference>
<sequence>MEVVDNARQWSKEVLQLTMVNAMNQWVEESTRYRWEEKPLLLNLVFTKKPEPPPIIQYLSPMGRSNHVILEMQIQEEDGISYREYSKGERLNYARVDFEKLRIYFADIEWRNIMYRKRVQGKHDIFFQKYNEGIKKFVPVYSIQKKIYAW</sequence>
<reference evidence="1 2" key="1">
    <citation type="submission" date="2019-05" db="EMBL/GenBank/DDBJ databases">
        <title>Another draft genome of Portunus trituberculatus and its Hox gene families provides insights of decapod evolution.</title>
        <authorList>
            <person name="Jeong J.-H."/>
            <person name="Song I."/>
            <person name="Kim S."/>
            <person name="Choi T."/>
            <person name="Kim D."/>
            <person name="Ryu S."/>
            <person name="Kim W."/>
        </authorList>
    </citation>
    <scope>NUCLEOTIDE SEQUENCE [LARGE SCALE GENOMIC DNA]</scope>
    <source>
        <tissue evidence="1">Muscle</tissue>
    </source>
</reference>
<accession>A0A5B7G8R9</accession>
<name>A0A5B7G8R9_PORTR</name>
<keyword evidence="2" id="KW-1185">Reference proteome</keyword>
<dbReference type="EMBL" id="VSRR010011977">
    <property type="protein sequence ID" value="MPC53917.1"/>
    <property type="molecule type" value="Genomic_DNA"/>
</dbReference>
<comment type="caution">
    <text evidence="1">The sequence shown here is derived from an EMBL/GenBank/DDBJ whole genome shotgun (WGS) entry which is preliminary data.</text>
</comment>
<proteinExistence type="predicted"/>
<dbReference type="AlphaFoldDB" id="A0A5B7G8R9"/>
<evidence type="ECO:0000313" key="2">
    <source>
        <dbReference type="Proteomes" id="UP000324222"/>
    </source>
</evidence>